<evidence type="ECO:0000256" key="2">
    <source>
        <dbReference type="ARBA" id="ARBA00010337"/>
    </source>
</evidence>
<dbReference type="GO" id="GO:0000922">
    <property type="term" value="C:spindle pole"/>
    <property type="evidence" value="ECO:0007669"/>
    <property type="project" value="InterPro"/>
</dbReference>
<feature type="region of interest" description="Disordered" evidence="6">
    <location>
        <begin position="58"/>
        <end position="96"/>
    </location>
</feature>
<keyword evidence="4" id="KW-0493">Microtubule</keyword>
<dbReference type="GO" id="GO:0022904">
    <property type="term" value="P:respiratory electron transport chain"/>
    <property type="evidence" value="ECO:0007669"/>
    <property type="project" value="InterPro"/>
</dbReference>
<dbReference type="Gene3D" id="1.20.120.1900">
    <property type="entry name" value="Gamma-tubulin complex, C-terminal domain"/>
    <property type="match status" value="1"/>
</dbReference>
<evidence type="ECO:0000256" key="5">
    <source>
        <dbReference type="ARBA" id="ARBA00023212"/>
    </source>
</evidence>
<dbReference type="GO" id="GO:0043015">
    <property type="term" value="F:gamma-tubulin binding"/>
    <property type="evidence" value="ECO:0007669"/>
    <property type="project" value="InterPro"/>
</dbReference>
<evidence type="ECO:0000313" key="10">
    <source>
        <dbReference type="Proteomes" id="UP000258309"/>
    </source>
</evidence>
<name>A0A3E2HQI8_SCYLI</name>
<dbReference type="InterPro" id="IPR007259">
    <property type="entry name" value="GCP"/>
</dbReference>
<dbReference type="GO" id="GO:0051321">
    <property type="term" value="P:meiotic cell cycle"/>
    <property type="evidence" value="ECO:0007669"/>
    <property type="project" value="TreeGrafter"/>
</dbReference>
<keyword evidence="5" id="KW-0206">Cytoskeleton</keyword>
<dbReference type="InterPro" id="IPR042241">
    <property type="entry name" value="GCP_C_sf"/>
</dbReference>
<evidence type="ECO:0000256" key="6">
    <source>
        <dbReference type="SAM" id="MobiDB-lite"/>
    </source>
</evidence>
<dbReference type="Pfam" id="PF04716">
    <property type="entry name" value="ETC_C1_NDUFA5"/>
    <property type="match status" value="1"/>
</dbReference>
<reference evidence="9 10" key="1">
    <citation type="submission" date="2018-05" db="EMBL/GenBank/DDBJ databases">
        <title>Draft genome sequence of Scytalidium lignicola DSM 105466, a ubiquitous saprotrophic fungus.</title>
        <authorList>
            <person name="Buettner E."/>
            <person name="Gebauer A.M."/>
            <person name="Hofrichter M."/>
            <person name="Liers C."/>
            <person name="Kellner H."/>
        </authorList>
    </citation>
    <scope>NUCLEOTIDE SEQUENCE [LARGE SCALE GENOMIC DNA]</scope>
    <source>
        <strain evidence="9 10">DSM 105466</strain>
    </source>
</reference>
<dbReference type="PANTHER" id="PTHR19302">
    <property type="entry name" value="GAMMA TUBULIN COMPLEX PROTEIN"/>
    <property type="match status" value="1"/>
</dbReference>
<evidence type="ECO:0000256" key="4">
    <source>
        <dbReference type="ARBA" id="ARBA00022701"/>
    </source>
</evidence>
<feature type="non-terminal residue" evidence="9">
    <location>
        <position position="1232"/>
    </location>
</feature>
<evidence type="ECO:0000256" key="1">
    <source>
        <dbReference type="ARBA" id="ARBA00004245"/>
    </source>
</evidence>
<dbReference type="OMA" id="DYCFHVG"/>
<accession>A0A3E2HQI8</accession>
<dbReference type="STRING" id="5539.A0A3E2HQI8"/>
<dbReference type="GO" id="GO:0000930">
    <property type="term" value="C:gamma-tubulin complex"/>
    <property type="evidence" value="ECO:0007669"/>
    <property type="project" value="TreeGrafter"/>
</dbReference>
<protein>
    <recommendedName>
        <fullName evidence="11">Spindle pole body component</fullName>
    </recommendedName>
</protein>
<dbReference type="EMBL" id="NCSJ02000006">
    <property type="protein sequence ID" value="RFU35628.1"/>
    <property type="molecule type" value="Genomic_DNA"/>
</dbReference>
<dbReference type="Pfam" id="PF04130">
    <property type="entry name" value="GCP_C_terminal"/>
    <property type="match status" value="1"/>
</dbReference>
<dbReference type="GO" id="GO:0005874">
    <property type="term" value="C:microtubule"/>
    <property type="evidence" value="ECO:0007669"/>
    <property type="project" value="UniProtKB-KW"/>
</dbReference>
<dbReference type="GO" id="GO:0031122">
    <property type="term" value="P:cytoplasmic microtubule organization"/>
    <property type="evidence" value="ECO:0007669"/>
    <property type="project" value="TreeGrafter"/>
</dbReference>
<gene>
    <name evidence="9" type="ORF">B7463_g739</name>
</gene>
<dbReference type="InterPro" id="IPR006806">
    <property type="entry name" value="NDUFA5"/>
</dbReference>
<keyword evidence="3" id="KW-0963">Cytoplasm</keyword>
<comment type="subcellular location">
    <subcellularLocation>
        <location evidence="1">Cytoplasm</location>
        <location evidence="1">Cytoskeleton</location>
    </subcellularLocation>
</comment>
<dbReference type="GO" id="GO:0007020">
    <property type="term" value="P:microtubule nucleation"/>
    <property type="evidence" value="ECO:0007669"/>
    <property type="project" value="InterPro"/>
</dbReference>
<comment type="caution">
    <text evidence="9">The sequence shown here is derived from an EMBL/GenBank/DDBJ whole genome shotgun (WGS) entry which is preliminary data.</text>
</comment>
<sequence length="1232" mass="139764">MDYEIDYGGIFGIPSLNIQSKFFPEEHSSVLFSKLRLEELESQLVEFDHQPNTQNIFFNIPDPASESTQTSPAQLPTPATDELEPESQSQQPQDAEEHWNFLENFPPKEIEYQSWDAFTGGETKHYRNAYITEAGPAVFDAAVKAKEDYLKVKNTSHRIIDTKLYASCLHALGLGRSSLLFRYDEEERSFTPNLEEIRVSGCTEESLTGIVDMFMECGNITRALQRFINITYTTNCSAGRVALADAVSTLLATLQKELSASVSSQKSILQLKALFQPAHVILTCFRRLIINTSKARHDEAMISTVFEEIQQLEHRTDSLRAVLLEVLSSVSQPWLNFAGEWLGIQRESGIPLSKDGEGKSFVKIANRGWTDEQGLEHSEPDYVLDIDLVPSFMAPDIARSMFEVGRSLRFLREHHQDLYVAKPEAIATCNPPSLEWKFSWQDIMHVEAKAFKYERDLREAVKQYSNQTLHIKELVTISTLEQYSKPGYFSKLEEDMEARLLGSLEQFNQPPKDNLSSDVFSSLISDFIFSKTKVSQEEGSIFAPPISLTPILNFSPVISAQARIVNGTCMRLFFTSHNLREHLAVQRSFHLLGNGVFSSRLSHALFDPELESAERRRGIARSGGIMGLRLGGRDTWPPASSELRLALMGVLTESYMLTQQKQQSTLRPTTLPGDLSFAVRDMSEEEIEKCINPDSIGALDFLRLSYKPPSPLEAVITPLTLYKYDQIFKLLLRVLRMLYVISALFRDATDRTSHWQEMDNVAQRFRIEAHHFISSLSGYFFDTGVAGTWRLFERKLDQIETRLKSEDYRLGEYEGIDQLRDYHERVLDRILFALLLRKRQQPVMKLLEEIFTIILRFSKYSRTRALGIIKKTGADDEVREMYKTFHKKVGVFIAVCKGLNEKKGYGEKRSIDKLSDETGLFEGNDLIEENTITQLLTRALLDPTFGAKPKPGDPSSSRNLIISRPSICRNNHRPQPEPLTSSNMRSTTRLFASVKSGARYLEANTLTGLAGLYTHPAPRSTLIYLYSKTLEKLKEIPESSLYRQSSEAVAKHRMEIISSVKPAGYDEWAAKAKKLLEEHPEVFNTPEGGIDYNKGQHLKEVFVGRSFVTTKAEEDLDEQRLEWNGEADLGPELEGVRTTEEKKGLSVLAKKRPGEDEKTVKWEPEPALTADQIQEVENKIGAGLIEEVIQVAEGELKLVDVMIKAKSWEDLEEKPVKGQWTYFDDRSAAPPS</sequence>
<dbReference type="GO" id="GO:0051225">
    <property type="term" value="P:spindle assembly"/>
    <property type="evidence" value="ECO:0007669"/>
    <property type="project" value="TreeGrafter"/>
</dbReference>
<evidence type="ECO:0000259" key="8">
    <source>
        <dbReference type="Pfam" id="PF17681"/>
    </source>
</evidence>
<dbReference type="AlphaFoldDB" id="A0A3E2HQI8"/>
<evidence type="ECO:0008006" key="11">
    <source>
        <dbReference type="Google" id="ProtNLM"/>
    </source>
</evidence>
<dbReference type="PANTHER" id="PTHR19302:SF70">
    <property type="entry name" value="GAMMA-TUBULIN COMPLEX COMPONENT 6"/>
    <property type="match status" value="1"/>
</dbReference>
<dbReference type="GO" id="GO:0051011">
    <property type="term" value="F:microtubule minus-end binding"/>
    <property type="evidence" value="ECO:0007669"/>
    <property type="project" value="TreeGrafter"/>
</dbReference>
<feature type="domain" description="Gamma tubulin complex component C-terminal" evidence="7">
    <location>
        <begin position="579"/>
        <end position="938"/>
    </location>
</feature>
<dbReference type="GO" id="GO:0005816">
    <property type="term" value="C:spindle pole body"/>
    <property type="evidence" value="ECO:0007669"/>
    <property type="project" value="UniProtKB-ARBA"/>
</dbReference>
<comment type="similarity">
    <text evidence="2">Belongs to the TUBGCP family.</text>
</comment>
<dbReference type="InterPro" id="IPR041470">
    <property type="entry name" value="GCP_N"/>
</dbReference>
<evidence type="ECO:0000256" key="3">
    <source>
        <dbReference type="ARBA" id="ARBA00022490"/>
    </source>
</evidence>
<proteinExistence type="inferred from homology"/>
<feature type="non-terminal residue" evidence="9">
    <location>
        <position position="1"/>
    </location>
</feature>
<dbReference type="FunFam" id="1.20.120.1900:FF:000013">
    <property type="entry name" value="Spindle pole body component"/>
    <property type="match status" value="1"/>
</dbReference>
<evidence type="ECO:0000259" key="7">
    <source>
        <dbReference type="Pfam" id="PF04130"/>
    </source>
</evidence>
<keyword evidence="10" id="KW-1185">Reference proteome</keyword>
<dbReference type="Pfam" id="PF17681">
    <property type="entry name" value="GCP_N_terminal"/>
    <property type="match status" value="1"/>
</dbReference>
<organism evidence="9 10">
    <name type="scientific">Scytalidium lignicola</name>
    <name type="common">Hyphomycete</name>
    <dbReference type="NCBI Taxonomy" id="5539"/>
    <lineage>
        <taxon>Eukaryota</taxon>
        <taxon>Fungi</taxon>
        <taxon>Dikarya</taxon>
        <taxon>Ascomycota</taxon>
        <taxon>Pezizomycotina</taxon>
        <taxon>Leotiomycetes</taxon>
        <taxon>Leotiomycetes incertae sedis</taxon>
        <taxon>Scytalidium</taxon>
    </lineage>
</organism>
<dbReference type="OrthoDB" id="775571at2759"/>
<evidence type="ECO:0000313" key="9">
    <source>
        <dbReference type="EMBL" id="RFU35628.1"/>
    </source>
</evidence>
<dbReference type="Proteomes" id="UP000258309">
    <property type="component" value="Unassembled WGS sequence"/>
</dbReference>
<feature type="compositionally biased region" description="Polar residues" evidence="6">
    <location>
        <begin position="65"/>
        <end position="74"/>
    </location>
</feature>
<feature type="domain" description="Gamma tubulin complex component protein N-terminal" evidence="8">
    <location>
        <begin position="174"/>
        <end position="471"/>
    </location>
</feature>
<dbReference type="InterPro" id="IPR040457">
    <property type="entry name" value="GCP_C"/>
</dbReference>
<dbReference type="GO" id="GO:0000278">
    <property type="term" value="P:mitotic cell cycle"/>
    <property type="evidence" value="ECO:0007669"/>
    <property type="project" value="TreeGrafter"/>
</dbReference>